<dbReference type="Pfam" id="PF04062">
    <property type="entry name" value="P21-Arc"/>
    <property type="match status" value="2"/>
</dbReference>
<dbReference type="Proteomes" id="UP001141434">
    <property type="component" value="Unassembled WGS sequence"/>
</dbReference>
<dbReference type="GO" id="GO:0005885">
    <property type="term" value="C:Arp2/3 protein complex"/>
    <property type="evidence" value="ECO:0007669"/>
    <property type="project" value="InterPro"/>
</dbReference>
<comment type="caution">
    <text evidence="6">The sequence shown here is derived from an EMBL/GenBank/DDBJ whole genome shotgun (WGS) entry which is preliminary data.</text>
</comment>
<dbReference type="GO" id="GO:0034314">
    <property type="term" value="P:Arp2/3 complex-mediated actin nucleation"/>
    <property type="evidence" value="ECO:0007669"/>
    <property type="project" value="InterPro"/>
</dbReference>
<evidence type="ECO:0000313" key="6">
    <source>
        <dbReference type="EMBL" id="KAJ5104312.1"/>
    </source>
</evidence>
<evidence type="ECO:0000256" key="2">
    <source>
        <dbReference type="ARBA" id="ARBA00010856"/>
    </source>
</evidence>
<evidence type="ECO:0000256" key="1">
    <source>
        <dbReference type="ARBA" id="ARBA00004245"/>
    </source>
</evidence>
<reference evidence="6" key="1">
    <citation type="submission" date="2022-11" db="EMBL/GenBank/DDBJ databases">
        <authorList>
            <person name="Petersen C."/>
        </authorList>
    </citation>
    <scope>NUCLEOTIDE SEQUENCE</scope>
    <source>
        <strain evidence="6">IBT 34128</strain>
    </source>
</reference>
<dbReference type="Gene3D" id="1.10.1760.10">
    <property type="entry name" value="Actin-related protein 2/3 complex subunit 3"/>
    <property type="match status" value="2"/>
</dbReference>
<dbReference type="RefSeq" id="XP_056513308.1">
    <property type="nucleotide sequence ID" value="XM_056652241.1"/>
</dbReference>
<keyword evidence="7" id="KW-1185">Reference proteome</keyword>
<dbReference type="PANTHER" id="PTHR12391">
    <property type="entry name" value="ARP2/3 COMPLEX 21 KD SUBUNIT"/>
    <property type="match status" value="1"/>
</dbReference>
<accession>A0A9W9KGJ0</accession>
<dbReference type="SUPFAM" id="SSF69060">
    <property type="entry name" value="Arp2/3 complex 21 kDa subunit ARPC3"/>
    <property type="match status" value="1"/>
</dbReference>
<keyword evidence="5" id="KW-0206">Cytoskeleton</keyword>
<reference evidence="6" key="2">
    <citation type="journal article" date="2023" name="IMA Fungus">
        <title>Comparative genomic study of the Penicillium genus elucidates a diverse pangenome and 15 lateral gene transfer events.</title>
        <authorList>
            <person name="Petersen C."/>
            <person name="Sorensen T."/>
            <person name="Nielsen M.R."/>
            <person name="Sondergaard T.E."/>
            <person name="Sorensen J.L."/>
            <person name="Fitzpatrick D.A."/>
            <person name="Frisvad J.C."/>
            <person name="Nielsen K.L."/>
        </authorList>
    </citation>
    <scope>NUCLEOTIDE SEQUENCE</scope>
    <source>
        <strain evidence="6">IBT 34128</strain>
    </source>
</reference>
<gene>
    <name evidence="6" type="ORF">NUU61_001659</name>
</gene>
<dbReference type="AlphaFoldDB" id="A0A9W9KGJ0"/>
<evidence type="ECO:0000256" key="5">
    <source>
        <dbReference type="ARBA" id="ARBA00023212"/>
    </source>
</evidence>
<dbReference type="EMBL" id="JAPMSZ010000004">
    <property type="protein sequence ID" value="KAJ5104312.1"/>
    <property type="molecule type" value="Genomic_DNA"/>
</dbReference>
<comment type="subcellular location">
    <subcellularLocation>
        <location evidence="1">Cytoplasm</location>
        <location evidence="1">Cytoskeleton</location>
    </subcellularLocation>
</comment>
<dbReference type="GeneID" id="81391409"/>
<dbReference type="InterPro" id="IPR036753">
    <property type="entry name" value="ARPC3_sf"/>
</dbReference>
<comment type="similarity">
    <text evidence="2">Belongs to the ARPC3 family.</text>
</comment>
<protein>
    <recommendedName>
        <fullName evidence="8">Actin-related protein 2/3 complex subunit 3</fullName>
    </recommendedName>
</protein>
<dbReference type="OrthoDB" id="200404at2759"/>
<evidence type="ECO:0000256" key="3">
    <source>
        <dbReference type="ARBA" id="ARBA00022490"/>
    </source>
</evidence>
<dbReference type="GO" id="GO:0003779">
    <property type="term" value="F:actin binding"/>
    <property type="evidence" value="ECO:0007669"/>
    <property type="project" value="UniProtKB-KW"/>
</dbReference>
<dbReference type="GO" id="GO:0030833">
    <property type="term" value="P:regulation of actin filament polymerization"/>
    <property type="evidence" value="ECO:0007669"/>
    <property type="project" value="InterPro"/>
</dbReference>
<evidence type="ECO:0000256" key="4">
    <source>
        <dbReference type="ARBA" id="ARBA00023203"/>
    </source>
</evidence>
<name>A0A9W9KGJ0_9EURO</name>
<keyword evidence="3" id="KW-0963">Cytoplasm</keyword>
<evidence type="ECO:0000313" key="7">
    <source>
        <dbReference type="Proteomes" id="UP001141434"/>
    </source>
</evidence>
<evidence type="ECO:0008006" key="8">
    <source>
        <dbReference type="Google" id="ProtNLM"/>
    </source>
</evidence>
<dbReference type="InterPro" id="IPR007204">
    <property type="entry name" value="ARPC3"/>
</dbReference>
<sequence>MTSSLPHITCSLPPNTLVQSSGFTLLTIQSSAGRLMVQYAGWFWVPVANCPLALTPSPPGIPLRLPGGPRCPRDRYETAPRRPPGYITSLENAELTIARLFPGNFPILPLRTRTRGPAYTLPPLPANTSDMDVSPESESYDCVDEILSLFRANVLFRNFEINGPADRMLIYGTLFISDCLGKVKPTMNAREAEKALVNVALDNFAIPGDVSFPLNQAFEPPRDRQDAESLRAYVDPVSIPPVLLSWADTRFLTITRYVSQVRQEIAIRLHARLYPGGVGPSKFWLSFTKRKFMGKSL</sequence>
<organism evidence="6 7">
    <name type="scientific">Penicillium alfredii</name>
    <dbReference type="NCBI Taxonomy" id="1506179"/>
    <lineage>
        <taxon>Eukaryota</taxon>
        <taxon>Fungi</taxon>
        <taxon>Dikarya</taxon>
        <taxon>Ascomycota</taxon>
        <taxon>Pezizomycotina</taxon>
        <taxon>Eurotiomycetes</taxon>
        <taxon>Eurotiomycetidae</taxon>
        <taxon>Eurotiales</taxon>
        <taxon>Aspergillaceae</taxon>
        <taxon>Penicillium</taxon>
    </lineage>
</organism>
<keyword evidence="4" id="KW-0009">Actin-binding</keyword>
<proteinExistence type="inferred from homology"/>